<keyword evidence="1 2" id="KW-0963">Cytoplasm</keyword>
<evidence type="ECO:0000256" key="1">
    <source>
        <dbReference type="ARBA" id="ARBA00022490"/>
    </source>
</evidence>
<dbReference type="STRING" id="1423802.FC56_GL000455"/>
<dbReference type="PANTHER" id="PTHR37300">
    <property type="entry name" value="UPF0291 PROTEIN CBO2609/CLC_2481"/>
    <property type="match status" value="1"/>
</dbReference>
<keyword evidence="5" id="KW-1185">Reference proteome</keyword>
<evidence type="ECO:0000256" key="3">
    <source>
        <dbReference type="SAM" id="MobiDB-lite"/>
    </source>
</evidence>
<dbReference type="EMBL" id="AYZR01000008">
    <property type="protein sequence ID" value="KRM93737.1"/>
    <property type="molecule type" value="Genomic_DNA"/>
</dbReference>
<organism evidence="4 5">
    <name type="scientific">Lentilactobacillus senioris DSM 24302 = JCM 17472</name>
    <dbReference type="NCBI Taxonomy" id="1423802"/>
    <lineage>
        <taxon>Bacteria</taxon>
        <taxon>Bacillati</taxon>
        <taxon>Bacillota</taxon>
        <taxon>Bacilli</taxon>
        <taxon>Lactobacillales</taxon>
        <taxon>Lactobacillaceae</taxon>
        <taxon>Lentilactobacillus</taxon>
    </lineage>
</organism>
<dbReference type="PANTHER" id="PTHR37300:SF1">
    <property type="entry name" value="UPF0291 PROTEIN YNZC"/>
    <property type="match status" value="1"/>
</dbReference>
<dbReference type="Proteomes" id="UP000051256">
    <property type="component" value="Unassembled WGS sequence"/>
</dbReference>
<feature type="region of interest" description="Disordered" evidence="3">
    <location>
        <begin position="75"/>
        <end position="94"/>
    </location>
</feature>
<sequence length="94" mass="11231">MAEDKKENKLDQIEDEVMKQIVPRINELAKKAKAEGLTELEKVEQKDLRDKYVKRFRENFKSQIEMMKIYDKEGKEVTSDKVKDIQREKGLRDD</sequence>
<comment type="caution">
    <text evidence="4">The sequence shown here is derived from an EMBL/GenBank/DDBJ whole genome shotgun (WGS) entry which is preliminary data.</text>
</comment>
<dbReference type="Pfam" id="PF05979">
    <property type="entry name" value="DUF896"/>
    <property type="match status" value="1"/>
</dbReference>
<proteinExistence type="inferred from homology"/>
<dbReference type="InterPro" id="IPR009242">
    <property type="entry name" value="DUF896"/>
</dbReference>
<dbReference type="AlphaFoldDB" id="A0A0R2D004"/>
<dbReference type="Gene3D" id="1.10.287.540">
    <property type="entry name" value="Helix hairpin bin"/>
    <property type="match status" value="1"/>
</dbReference>
<reference evidence="4 5" key="1">
    <citation type="journal article" date="2015" name="Genome Announc.">
        <title>Expanding the biotechnology potential of lactobacilli through comparative genomics of 213 strains and associated genera.</title>
        <authorList>
            <person name="Sun Z."/>
            <person name="Harris H.M."/>
            <person name="McCann A."/>
            <person name="Guo C."/>
            <person name="Argimon S."/>
            <person name="Zhang W."/>
            <person name="Yang X."/>
            <person name="Jeffery I.B."/>
            <person name="Cooney J.C."/>
            <person name="Kagawa T.F."/>
            <person name="Liu W."/>
            <person name="Song Y."/>
            <person name="Salvetti E."/>
            <person name="Wrobel A."/>
            <person name="Rasinkangas P."/>
            <person name="Parkhill J."/>
            <person name="Rea M.C."/>
            <person name="O'Sullivan O."/>
            <person name="Ritari J."/>
            <person name="Douillard F.P."/>
            <person name="Paul Ross R."/>
            <person name="Yang R."/>
            <person name="Briner A.E."/>
            <person name="Felis G.E."/>
            <person name="de Vos W.M."/>
            <person name="Barrangou R."/>
            <person name="Klaenhammer T.R."/>
            <person name="Caufield P.W."/>
            <person name="Cui Y."/>
            <person name="Zhang H."/>
            <person name="O'Toole P.W."/>
        </authorList>
    </citation>
    <scope>NUCLEOTIDE SEQUENCE [LARGE SCALE GENOMIC DNA]</scope>
    <source>
        <strain evidence="4 5">DSM 24302</strain>
    </source>
</reference>
<gene>
    <name evidence="4" type="ORF">FC56_GL000455</name>
</gene>
<protein>
    <recommendedName>
        <fullName evidence="2">UPF0291 protein FC56_GL000455</fullName>
    </recommendedName>
</protein>
<accession>A0A0R2D004</accession>
<name>A0A0R2D004_9LACO</name>
<evidence type="ECO:0000313" key="4">
    <source>
        <dbReference type="EMBL" id="KRM93737.1"/>
    </source>
</evidence>
<evidence type="ECO:0000256" key="2">
    <source>
        <dbReference type="HAMAP-Rule" id="MF_01103"/>
    </source>
</evidence>
<comment type="subcellular location">
    <subcellularLocation>
        <location evidence="2">Cytoplasm</location>
    </subcellularLocation>
</comment>
<evidence type="ECO:0000313" key="5">
    <source>
        <dbReference type="Proteomes" id="UP000051256"/>
    </source>
</evidence>
<dbReference type="GO" id="GO:0005737">
    <property type="term" value="C:cytoplasm"/>
    <property type="evidence" value="ECO:0007669"/>
    <property type="project" value="UniProtKB-SubCell"/>
</dbReference>
<dbReference type="PATRIC" id="fig|1423802.4.peg.465"/>
<comment type="similarity">
    <text evidence="2">Belongs to the UPF0291 family.</text>
</comment>
<dbReference type="SUPFAM" id="SSF158221">
    <property type="entry name" value="YnzC-like"/>
    <property type="match status" value="1"/>
</dbReference>
<dbReference type="HAMAP" id="MF_01103">
    <property type="entry name" value="UPF0291"/>
    <property type="match status" value="1"/>
</dbReference>